<comment type="caution">
    <text evidence="1">The sequence shown here is derived from an EMBL/GenBank/DDBJ whole genome shotgun (WGS) entry which is preliminary data.</text>
</comment>
<proteinExistence type="predicted"/>
<reference evidence="1 2" key="1">
    <citation type="submission" date="2015-04" db="EMBL/GenBank/DDBJ databases">
        <authorList>
            <person name="Heijne W.H."/>
            <person name="Fedorova N.D."/>
            <person name="Nierman W.C."/>
            <person name="Vollebregt A.W."/>
            <person name="Zhao Z."/>
            <person name="Wu L."/>
            <person name="Kumar M."/>
            <person name="Stam H."/>
            <person name="van den Berg M.A."/>
            <person name="Pel H.J."/>
        </authorList>
    </citation>
    <scope>NUCLEOTIDE SEQUENCE [LARGE SCALE GENOMIC DNA]</scope>
    <source>
        <strain evidence="1 2">CBS 393.64</strain>
    </source>
</reference>
<organism evidence="1 2">
    <name type="scientific">Rasamsonia emersonii (strain ATCC 16479 / CBS 393.64 / IMI 116815)</name>
    <dbReference type="NCBI Taxonomy" id="1408163"/>
    <lineage>
        <taxon>Eukaryota</taxon>
        <taxon>Fungi</taxon>
        <taxon>Dikarya</taxon>
        <taxon>Ascomycota</taxon>
        <taxon>Pezizomycotina</taxon>
        <taxon>Eurotiomycetes</taxon>
        <taxon>Eurotiomycetidae</taxon>
        <taxon>Eurotiales</taxon>
        <taxon>Trichocomaceae</taxon>
        <taxon>Rasamsonia</taxon>
    </lineage>
</organism>
<dbReference type="Proteomes" id="UP000053958">
    <property type="component" value="Unassembled WGS sequence"/>
</dbReference>
<accession>A0A0F4YGJ5</accession>
<protein>
    <submittedName>
        <fullName evidence="1">Uncharacterized protein</fullName>
    </submittedName>
</protein>
<feature type="non-terminal residue" evidence="1">
    <location>
        <position position="1"/>
    </location>
</feature>
<dbReference type="RefSeq" id="XP_013323921.1">
    <property type="nucleotide sequence ID" value="XM_013468467.1"/>
</dbReference>
<gene>
    <name evidence="1" type="ORF">T310_8895</name>
</gene>
<name>A0A0F4YGJ5_RASE3</name>
<dbReference type="AlphaFoldDB" id="A0A0F4YGJ5"/>
<dbReference type="EMBL" id="LASV01000671">
    <property type="protein sequence ID" value="KKA17309.1"/>
    <property type="molecule type" value="Genomic_DNA"/>
</dbReference>
<evidence type="ECO:0000313" key="2">
    <source>
        <dbReference type="Proteomes" id="UP000053958"/>
    </source>
</evidence>
<evidence type="ECO:0000313" key="1">
    <source>
        <dbReference type="EMBL" id="KKA17309.1"/>
    </source>
</evidence>
<keyword evidence="2" id="KW-1185">Reference proteome</keyword>
<dbReference type="GeneID" id="25321011"/>
<sequence length="97" mass="10963">STARTPTTIPFHACTPRLPRGSAQRMREAILVYFRSLSLLQVGWTNQVLEVTKSRQSMNFRGLNTRIYGRYTCTKNPNAVGKDIMTISSAVIFQNIL</sequence>